<dbReference type="AlphaFoldDB" id="A0A0D2J071"/>
<evidence type="ECO:0000313" key="4">
    <source>
        <dbReference type="Proteomes" id="UP000053617"/>
    </source>
</evidence>
<dbReference type="SUPFAM" id="SSF51430">
    <property type="entry name" value="NAD(P)-linked oxidoreductase"/>
    <property type="match status" value="1"/>
</dbReference>
<dbReference type="VEuPathDB" id="FungiDB:Z518_08234"/>
<dbReference type="GO" id="GO:0045290">
    <property type="term" value="F:D-arabinose 1-dehydrogenase [NAD(P)+] activity"/>
    <property type="evidence" value="ECO:0007669"/>
    <property type="project" value="InterPro"/>
</dbReference>
<accession>A0A0D2J071</accession>
<dbReference type="Proteomes" id="UP000053617">
    <property type="component" value="Unassembled WGS sequence"/>
</dbReference>
<dbReference type="EMBL" id="KN847480">
    <property type="protein sequence ID" value="KIX02295.1"/>
    <property type="molecule type" value="Genomic_DNA"/>
</dbReference>
<dbReference type="RefSeq" id="XP_013269431.1">
    <property type="nucleotide sequence ID" value="XM_013413977.1"/>
</dbReference>
<keyword evidence="4" id="KW-1185">Reference proteome</keyword>
<dbReference type="Gene3D" id="3.20.20.100">
    <property type="entry name" value="NADP-dependent oxidoreductase domain"/>
    <property type="match status" value="1"/>
</dbReference>
<dbReference type="GO" id="GO:0005829">
    <property type="term" value="C:cytosol"/>
    <property type="evidence" value="ECO:0007669"/>
    <property type="project" value="TreeGrafter"/>
</dbReference>
<dbReference type="STRING" id="1442369.A0A0D2J071"/>
<evidence type="ECO:0000259" key="2">
    <source>
        <dbReference type="Pfam" id="PF00248"/>
    </source>
</evidence>
<organism evidence="3 4">
    <name type="scientific">Rhinocladiella mackenziei CBS 650.93</name>
    <dbReference type="NCBI Taxonomy" id="1442369"/>
    <lineage>
        <taxon>Eukaryota</taxon>
        <taxon>Fungi</taxon>
        <taxon>Dikarya</taxon>
        <taxon>Ascomycota</taxon>
        <taxon>Pezizomycotina</taxon>
        <taxon>Eurotiomycetes</taxon>
        <taxon>Chaetothyriomycetidae</taxon>
        <taxon>Chaetothyriales</taxon>
        <taxon>Herpotrichiellaceae</taxon>
        <taxon>Rhinocladiella</taxon>
    </lineage>
</organism>
<evidence type="ECO:0000313" key="3">
    <source>
        <dbReference type="EMBL" id="KIX02295.1"/>
    </source>
</evidence>
<proteinExistence type="predicted"/>
<dbReference type="OrthoDB" id="5286008at2759"/>
<keyword evidence="1" id="KW-0560">Oxidoreductase</keyword>
<dbReference type="InterPro" id="IPR020471">
    <property type="entry name" value="AKR"/>
</dbReference>
<sequence length="435" mass="47890">MPRPISPLSDSLPPLIFGTATFNYQYNVDPYALGPTALVQKALAQGIHAFDTSPYYGPAEEILGTALDTDLVRRHYCRDDYFLLTKVGRIAADVFDYSPSWVRQSVQRSCKRLRTDYLDVVYCHDCEFVSPEEVLAAVRELRRIRDEEGTLKYVGISGYPVHVLCDLAEMILRKTGEALDIVQSYANFTLQNTRLLSEGLQRLINTGVNVVTNASPLGMGLLRRDGPSVGAMGNWHPAPNDLRQACIDAGKWAETKGEKLEVVAVRFALENWLREGSKVGALGSPLGKTDASYGHALTLPREKLGVSVMGVSKMEELDETMRVWRSVLDGLADDLDAEPGTITPSDAVSDHEWSLWRRQAIRVLAKGIREVIGPQWVDYAWASPDPGFVNQRLNSFVVETPQAEAPAADTAMLTPPSEADDNGIPVDVPALCCEA</sequence>
<dbReference type="GO" id="GO:0070485">
    <property type="term" value="P:dehydro-D-arabinono-1,4-lactone biosynthetic process"/>
    <property type="evidence" value="ECO:0007669"/>
    <property type="project" value="TreeGrafter"/>
</dbReference>
<evidence type="ECO:0000256" key="1">
    <source>
        <dbReference type="ARBA" id="ARBA00023002"/>
    </source>
</evidence>
<protein>
    <submittedName>
        <fullName evidence="3">Rhinocladiella mackenziei CBS 650.93 unplaced genomic scaffold supercont1.6, whole genome shotgun sequence</fullName>
    </submittedName>
</protein>
<dbReference type="PANTHER" id="PTHR42686">
    <property type="entry name" value="GH17980P-RELATED"/>
    <property type="match status" value="1"/>
</dbReference>
<dbReference type="HOGENOM" id="CLU_023205_7_0_1"/>
<dbReference type="FunFam" id="3.20.20.100:FF:000037">
    <property type="entry name" value="L-galactose dehydrogenase (L-GalDH)"/>
    <property type="match status" value="1"/>
</dbReference>
<dbReference type="CDD" id="cd19164">
    <property type="entry name" value="AKR_ARA2"/>
    <property type="match status" value="1"/>
</dbReference>
<dbReference type="PANTHER" id="PTHR42686:SF1">
    <property type="entry name" value="GH17980P-RELATED"/>
    <property type="match status" value="1"/>
</dbReference>
<dbReference type="Pfam" id="PF00248">
    <property type="entry name" value="Aldo_ket_red"/>
    <property type="match status" value="1"/>
</dbReference>
<dbReference type="InterPro" id="IPR036812">
    <property type="entry name" value="NAD(P)_OxRdtase_dom_sf"/>
</dbReference>
<dbReference type="InterPro" id="IPR023210">
    <property type="entry name" value="NADP_OxRdtase_dom"/>
</dbReference>
<name>A0A0D2J071_9EURO</name>
<dbReference type="InterPro" id="IPR044480">
    <property type="entry name" value="Ara2-like"/>
</dbReference>
<feature type="domain" description="NADP-dependent oxidoreductase" evidence="2">
    <location>
        <begin position="14"/>
        <end position="329"/>
    </location>
</feature>
<dbReference type="GeneID" id="25296305"/>
<gene>
    <name evidence="3" type="ORF">Z518_08234</name>
</gene>
<reference evidence="3 4" key="1">
    <citation type="submission" date="2015-01" db="EMBL/GenBank/DDBJ databases">
        <title>The Genome Sequence of Rhinocladiella mackenzie CBS 650.93.</title>
        <authorList>
            <consortium name="The Broad Institute Genomics Platform"/>
            <person name="Cuomo C."/>
            <person name="de Hoog S."/>
            <person name="Gorbushina A."/>
            <person name="Stielow B."/>
            <person name="Teixiera M."/>
            <person name="Abouelleil A."/>
            <person name="Chapman S.B."/>
            <person name="Priest M."/>
            <person name="Young S.K."/>
            <person name="Wortman J."/>
            <person name="Nusbaum C."/>
            <person name="Birren B."/>
        </authorList>
    </citation>
    <scope>NUCLEOTIDE SEQUENCE [LARGE SCALE GENOMIC DNA]</scope>
    <source>
        <strain evidence="3 4">CBS 650.93</strain>
    </source>
</reference>